<name>A0ACC2H6P4_DALPE</name>
<reference evidence="1" key="1">
    <citation type="submission" date="2021-05" db="EMBL/GenBank/DDBJ databases">
        <authorList>
            <person name="Pan Q."/>
            <person name="Jouanno E."/>
            <person name="Zahm M."/>
            <person name="Klopp C."/>
            <person name="Cabau C."/>
            <person name="Louis A."/>
            <person name="Berthelot C."/>
            <person name="Parey E."/>
            <person name="Roest Crollius H."/>
            <person name="Montfort J."/>
            <person name="Robinson-Rechavi M."/>
            <person name="Bouchez O."/>
            <person name="Lampietro C."/>
            <person name="Lopez Roques C."/>
            <person name="Donnadieu C."/>
            <person name="Postlethwait J."/>
            <person name="Bobe J."/>
            <person name="Dillon D."/>
            <person name="Chandos A."/>
            <person name="von Hippel F."/>
            <person name="Guiguen Y."/>
        </authorList>
    </citation>
    <scope>NUCLEOTIDE SEQUENCE</scope>
    <source>
        <strain evidence="1">YG-Jan2019</strain>
    </source>
</reference>
<protein>
    <submittedName>
        <fullName evidence="1">Uncharacterized protein</fullName>
    </submittedName>
</protein>
<organism evidence="1 2">
    <name type="scientific">Dallia pectoralis</name>
    <name type="common">Alaska blackfish</name>
    <dbReference type="NCBI Taxonomy" id="75939"/>
    <lineage>
        <taxon>Eukaryota</taxon>
        <taxon>Metazoa</taxon>
        <taxon>Chordata</taxon>
        <taxon>Craniata</taxon>
        <taxon>Vertebrata</taxon>
        <taxon>Euteleostomi</taxon>
        <taxon>Actinopterygii</taxon>
        <taxon>Neopterygii</taxon>
        <taxon>Teleostei</taxon>
        <taxon>Protacanthopterygii</taxon>
        <taxon>Esociformes</taxon>
        <taxon>Umbridae</taxon>
        <taxon>Dallia</taxon>
    </lineage>
</organism>
<sequence>MEKTGCEQCADAPKKSRNLAPKHNGLPPATDMVILGERKDPENLSSSSAGGSLGSTPSFDSVSLKCSVHSGNNSGVSLEQLQSHEGLRMDESAKEKTKTFSTSVRAPTPYPSRISHAYTETRDQVAHNAMINQFYQEVLTDPLLAFFGISQDIVYTDVQDKVLQFLQERHSVASKQEREDLQNFSARTIVEAVVQQINAALSQAIQQCLSGTQFLALLESSEDYGEDGSLAGVSPEDPLITPSAMGRLRLLKLRFNCAICGISERVRNMSSCLKVTYKKAQQEQGLVVDLPAPADKGTEVSLEKTASSKSSATAISEWSLYHQEVVPDSPVCSETSVAKSKSDSAAKLSDAEALSLSEQAVSGIPLESEDELSPERRLEILLSGIIRPHTNMLVNQLGRLLLVSGPPKASSVGGHSQSDSALPASRMTGEPQTEISKEGLLAVAYALTEKSIQALLERLLIALLPPSPVVESATSCQDIGPAAAQQRIGSEVNQGCCNPLSVICRTIIDICKISRQVAEAVSEVDLGLPVENVDEMFSSHTASVHTDSTPSVSLTKCDCCSSLQDKSSSQVKTSRFTFPSLTLNKFKKVNQVGVSPLPTMQHEETEYPAEISYYSSFTTTTPDMASEQDEDCDSSRIQRNPSFLIRIYSTIEKP</sequence>
<comment type="caution">
    <text evidence="1">The sequence shown here is derived from an EMBL/GenBank/DDBJ whole genome shotgun (WGS) entry which is preliminary data.</text>
</comment>
<evidence type="ECO:0000313" key="2">
    <source>
        <dbReference type="Proteomes" id="UP001157502"/>
    </source>
</evidence>
<accession>A0ACC2H6P4</accession>
<proteinExistence type="predicted"/>
<keyword evidence="2" id="KW-1185">Reference proteome</keyword>
<dbReference type="EMBL" id="CM055732">
    <property type="protein sequence ID" value="KAJ8011365.1"/>
    <property type="molecule type" value="Genomic_DNA"/>
</dbReference>
<dbReference type="Proteomes" id="UP001157502">
    <property type="component" value="Chromosome 5"/>
</dbReference>
<evidence type="ECO:0000313" key="1">
    <source>
        <dbReference type="EMBL" id="KAJ8011365.1"/>
    </source>
</evidence>
<gene>
    <name evidence="1" type="ORF">DPEC_G00057390</name>
</gene>